<accession>A0A917CWR3</accession>
<evidence type="ECO:0000259" key="2">
    <source>
        <dbReference type="PROSITE" id="PS51903"/>
    </source>
</evidence>
<dbReference type="AlphaFoldDB" id="A0A917CWR3"/>
<protein>
    <recommendedName>
        <fullName evidence="2">Clp R domain-containing protein</fullName>
    </recommendedName>
</protein>
<proteinExistence type="predicted"/>
<name>A0A917CWR3_9NOCA</name>
<keyword evidence="4" id="KW-1185">Reference proteome</keyword>
<evidence type="ECO:0000313" key="4">
    <source>
        <dbReference type="Proteomes" id="UP000654257"/>
    </source>
</evidence>
<dbReference type="Pfam" id="PF02861">
    <property type="entry name" value="Clp_N"/>
    <property type="match status" value="1"/>
</dbReference>
<organism evidence="3 4">
    <name type="scientific">Rhodococcoides trifolii</name>
    <dbReference type="NCBI Taxonomy" id="908250"/>
    <lineage>
        <taxon>Bacteria</taxon>
        <taxon>Bacillati</taxon>
        <taxon>Actinomycetota</taxon>
        <taxon>Actinomycetes</taxon>
        <taxon>Mycobacteriales</taxon>
        <taxon>Nocardiaceae</taxon>
        <taxon>Rhodococcoides</taxon>
    </lineage>
</organism>
<gene>
    <name evidence="3" type="ORF">GCM10007304_15540</name>
</gene>
<evidence type="ECO:0000256" key="1">
    <source>
        <dbReference type="PROSITE-ProRule" id="PRU01251"/>
    </source>
</evidence>
<keyword evidence="1" id="KW-0677">Repeat</keyword>
<dbReference type="Gene3D" id="1.10.1780.10">
    <property type="entry name" value="Clp, N-terminal domain"/>
    <property type="match status" value="1"/>
</dbReference>
<dbReference type="EMBL" id="BMCU01000002">
    <property type="protein sequence ID" value="GGG02442.1"/>
    <property type="molecule type" value="Genomic_DNA"/>
</dbReference>
<feature type="domain" description="Clp R" evidence="2">
    <location>
        <begin position="97"/>
        <end position="238"/>
    </location>
</feature>
<sequence length="250" mass="26690">MTPVQPTPPIRLDDLIDAIKKVHPDALDQLSNAVLAADHLGDIADHLIGHFVDQARRTGASWTDIGRSMGVSKQAAQKRFVAKDPGEPNDLDSSQGFNRFTERARNVVVASQNEAHSARNADIAPAHLILGLVAEPECLAGAALTDQGISIRDLGARARAELGPQSDSMPALIPFDAASKKVLELTFREALRLGHNYVGTEHILLALAEVEDGDGILAGLGFDKAQAERFIADTVDVLMAANNEAQRNGT</sequence>
<reference evidence="3" key="2">
    <citation type="submission" date="2020-09" db="EMBL/GenBank/DDBJ databases">
        <authorList>
            <person name="Sun Q."/>
            <person name="Sedlacek I."/>
        </authorList>
    </citation>
    <scope>NUCLEOTIDE SEQUENCE</scope>
    <source>
        <strain evidence="3">CCM 7905</strain>
    </source>
</reference>
<reference evidence="3" key="1">
    <citation type="journal article" date="2014" name="Int. J. Syst. Evol. Microbiol.">
        <title>Complete genome sequence of Corynebacterium casei LMG S-19264T (=DSM 44701T), isolated from a smear-ripened cheese.</title>
        <authorList>
            <consortium name="US DOE Joint Genome Institute (JGI-PGF)"/>
            <person name="Walter F."/>
            <person name="Albersmeier A."/>
            <person name="Kalinowski J."/>
            <person name="Ruckert C."/>
        </authorList>
    </citation>
    <scope>NUCLEOTIDE SEQUENCE</scope>
    <source>
        <strain evidence="3">CCM 7905</strain>
    </source>
</reference>
<comment type="caution">
    <text evidence="3">The sequence shown here is derived from an EMBL/GenBank/DDBJ whole genome shotgun (WGS) entry which is preliminary data.</text>
</comment>
<dbReference type="Proteomes" id="UP000654257">
    <property type="component" value="Unassembled WGS sequence"/>
</dbReference>
<dbReference type="RefSeq" id="WP_188544259.1">
    <property type="nucleotide sequence ID" value="NZ_BMCU01000002.1"/>
</dbReference>
<dbReference type="SUPFAM" id="SSF81923">
    <property type="entry name" value="Double Clp-N motif"/>
    <property type="match status" value="1"/>
</dbReference>
<dbReference type="InterPro" id="IPR004176">
    <property type="entry name" value="Clp_R_N"/>
</dbReference>
<evidence type="ECO:0000313" key="3">
    <source>
        <dbReference type="EMBL" id="GGG02442.1"/>
    </source>
</evidence>
<dbReference type="InterPro" id="IPR036628">
    <property type="entry name" value="Clp_N_dom_sf"/>
</dbReference>
<dbReference type="PROSITE" id="PS51903">
    <property type="entry name" value="CLP_R"/>
    <property type="match status" value="1"/>
</dbReference>